<feature type="compositionally biased region" description="Basic and acidic residues" evidence="1">
    <location>
        <begin position="201"/>
        <end position="210"/>
    </location>
</feature>
<protein>
    <recommendedName>
        <fullName evidence="2">DUF4185 domain-containing protein</fullName>
    </recommendedName>
</protein>
<evidence type="ECO:0000313" key="3">
    <source>
        <dbReference type="EMBL" id="EHI11705.1"/>
    </source>
</evidence>
<dbReference type="PATRIC" id="fig|1078020.3.peg.2442"/>
<feature type="domain" description="DUF4185" evidence="2">
    <location>
        <begin position="391"/>
        <end position="621"/>
    </location>
</feature>
<dbReference type="EMBL" id="AGVE01000046">
    <property type="protein sequence ID" value="EHI11705.1"/>
    <property type="molecule type" value="Genomic_DNA"/>
</dbReference>
<evidence type="ECO:0000259" key="2">
    <source>
        <dbReference type="Pfam" id="PF13810"/>
    </source>
</evidence>
<feature type="compositionally biased region" description="Low complexity" evidence="1">
    <location>
        <begin position="27"/>
        <end position="45"/>
    </location>
</feature>
<evidence type="ECO:0000313" key="4">
    <source>
        <dbReference type="Proteomes" id="UP000004915"/>
    </source>
</evidence>
<organism evidence="3 4">
    <name type="scientific">Mycolicibacterium thermoresistibile (strain ATCC 19527 / DSM 44167 / CIP 105390 / JCM 6362 / NCTC 10409 / 316)</name>
    <name type="common">Mycobacterium thermoresistibile</name>
    <dbReference type="NCBI Taxonomy" id="1078020"/>
    <lineage>
        <taxon>Bacteria</taxon>
        <taxon>Bacillati</taxon>
        <taxon>Actinomycetota</taxon>
        <taxon>Actinomycetes</taxon>
        <taxon>Mycobacteriales</taxon>
        <taxon>Mycobacteriaceae</taxon>
        <taxon>Mycolicibacterium</taxon>
    </lineage>
</organism>
<feature type="domain" description="DUF4185" evidence="2">
    <location>
        <begin position="655"/>
        <end position="753"/>
    </location>
</feature>
<dbReference type="AlphaFoldDB" id="G7CKJ5"/>
<proteinExistence type="predicted"/>
<feature type="region of interest" description="Disordered" evidence="1">
    <location>
        <begin position="27"/>
        <end position="218"/>
    </location>
</feature>
<dbReference type="InterPro" id="IPR025442">
    <property type="entry name" value="DUF4185"/>
</dbReference>
<reference evidence="3 4" key="1">
    <citation type="submission" date="2011-11" db="EMBL/GenBank/DDBJ databases">
        <authorList>
            <consortium name="Tuberculosis Structural Genomics Consortium"/>
            <person name="Ioerger T.R."/>
        </authorList>
    </citation>
    <scope>NUCLEOTIDE SEQUENCE [LARGE SCALE GENOMIC DNA]</scope>
    <source>
        <strain evidence="4">ATCC 19527 / DSM 44167 / CIP 105390 / JCM 6362 / NCTC 10409 / 316</strain>
    </source>
</reference>
<name>G7CKJ5_MYCT3</name>
<feature type="compositionally biased region" description="Polar residues" evidence="1">
    <location>
        <begin position="161"/>
        <end position="172"/>
    </location>
</feature>
<accession>G7CKJ5</accession>
<feature type="compositionally biased region" description="Low complexity" evidence="1">
    <location>
        <begin position="187"/>
        <end position="200"/>
    </location>
</feature>
<comment type="caution">
    <text evidence="3">The sequence shown here is derived from an EMBL/GenBank/DDBJ whole genome shotgun (WGS) entry which is preliminary data.</text>
</comment>
<dbReference type="Pfam" id="PF13810">
    <property type="entry name" value="DUF4185"/>
    <property type="match status" value="2"/>
</dbReference>
<evidence type="ECO:0000256" key="1">
    <source>
        <dbReference type="SAM" id="MobiDB-lite"/>
    </source>
</evidence>
<keyword evidence="4" id="KW-1185">Reference proteome</keyword>
<gene>
    <name evidence="3" type="ORF">KEK_12438</name>
</gene>
<dbReference type="Proteomes" id="UP000004915">
    <property type="component" value="Unassembled WGS sequence"/>
</dbReference>
<dbReference type="eggNOG" id="COG4409">
    <property type="taxonomic scope" value="Bacteria"/>
</dbReference>
<sequence length="762" mass="80080">MGRVGALAVALGVGVAVATGGTAVAWADSGSTASSSSSQDSSSKSNPAQTRSSAKSGIGSGAGSGPGSRLDRPASRAPLGGSGADSSATEQTGAVSSGTSAWRSAGMPAGTSLTGRLADSVRDAVKPWRPATTRSTDPTPVETPAEANPEAQPDAHAGSPGESTAPETQPAPSSRGIRSMTAVLPDTESTNTESTNTESTVQHDDSERRSSLRSTAASVPELSTPVRLADATAVRALAERLTERRSVTLESVRAFTDVAATTALTSAASVAAATVEPVALITAAPEATPAVDAEQPAAPRLVTGLLAAVGLAPFTANSPLAPTQSTPLLALLGWARRETDRAYTQQARSLVTARPAVVSTAAVVDPLPADLIGETERIGRITGPGITDGPNRLNIYGTDLGIMWDMGEWRGQRAVHVVFGDTFSGPNMSGDWISNAIMISTSRTLYENPAGFLEQTGPAFQFIPGGQLLSWFFPAEVTVIPTAGVHANGTQYVNYMSVRQWGVPGSWTTNFSAISRYDQATDTWVTVPSSVRSAGWLRSSTPYRAGDQNFQQMAYVLQPVDQVGEDGVRYVYAFGTPSGRQGSVHLSRVPEEHITDVSKYEYWDGNAWVSSAAHAAPIIGESTRSAGLFGFIIDWANDPNVFGGYLGGLFGAKTGGNVGEMSVQYNEYLGKYVILYGNGRTNNIEMRIADSPEGPWSDPIILATPQQYPGLYAPMIHPWSGTGYLLDENGDPDPESLYWNMSMWGPYNVYLMQTDLSSLVEV</sequence>
<feature type="compositionally biased region" description="Polar residues" evidence="1">
    <location>
        <begin position="84"/>
        <end position="102"/>
    </location>
</feature>